<dbReference type="PROSITE" id="PS00072">
    <property type="entry name" value="ACYL_COA_DH_1"/>
    <property type="match status" value="1"/>
</dbReference>
<feature type="domain" description="Acyl-CoA dehydrogenase/oxidase C-terminal" evidence="6">
    <location>
        <begin position="234"/>
        <end position="382"/>
    </location>
</feature>
<evidence type="ECO:0000256" key="1">
    <source>
        <dbReference type="ARBA" id="ARBA00001974"/>
    </source>
</evidence>
<feature type="domain" description="Acyl-CoA oxidase/dehydrogenase middle" evidence="7">
    <location>
        <begin position="128"/>
        <end position="221"/>
    </location>
</feature>
<comment type="cofactor">
    <cofactor evidence="1 5">
        <name>FAD</name>
        <dbReference type="ChEBI" id="CHEBI:57692"/>
    </cofactor>
</comment>
<dbReference type="GO" id="GO:0003995">
    <property type="term" value="F:acyl-CoA dehydrogenase activity"/>
    <property type="evidence" value="ECO:0007669"/>
    <property type="project" value="InterPro"/>
</dbReference>
<keyword evidence="3 5" id="KW-0285">Flavoprotein</keyword>
<dbReference type="InterPro" id="IPR006091">
    <property type="entry name" value="Acyl-CoA_Oxase/DH_mid-dom"/>
</dbReference>
<dbReference type="InterPro" id="IPR009100">
    <property type="entry name" value="AcylCoA_DH/oxidase_NM_dom_sf"/>
</dbReference>
<dbReference type="SUPFAM" id="SSF47203">
    <property type="entry name" value="Acyl-CoA dehydrogenase C-terminal domain-like"/>
    <property type="match status" value="1"/>
</dbReference>
<dbReference type="InterPro" id="IPR009075">
    <property type="entry name" value="AcylCo_DH/oxidase_C"/>
</dbReference>
<keyword evidence="5" id="KW-0560">Oxidoreductase</keyword>
<comment type="caution">
    <text evidence="9">The sequence shown here is derived from an EMBL/GenBank/DDBJ whole genome shotgun (WGS) entry which is preliminary data.</text>
</comment>
<evidence type="ECO:0000256" key="5">
    <source>
        <dbReference type="RuleBase" id="RU362125"/>
    </source>
</evidence>
<evidence type="ECO:0000313" key="9">
    <source>
        <dbReference type="EMBL" id="PXY17438.1"/>
    </source>
</evidence>
<feature type="domain" description="Acyl-CoA dehydrogenase/oxidase N-terminal" evidence="8">
    <location>
        <begin position="15"/>
        <end position="102"/>
    </location>
</feature>
<dbReference type="Gene3D" id="2.40.110.10">
    <property type="entry name" value="Butyryl-CoA Dehydrogenase, subunit A, domain 2"/>
    <property type="match status" value="1"/>
</dbReference>
<dbReference type="Pfam" id="PF02770">
    <property type="entry name" value="Acyl-CoA_dh_M"/>
    <property type="match status" value="1"/>
</dbReference>
<dbReference type="PANTHER" id="PTHR43884:SF12">
    <property type="entry name" value="ISOVALERYL-COA DEHYDROGENASE, MITOCHONDRIAL-RELATED"/>
    <property type="match status" value="1"/>
</dbReference>
<dbReference type="Pfam" id="PF00441">
    <property type="entry name" value="Acyl-CoA_dh_1"/>
    <property type="match status" value="1"/>
</dbReference>
<evidence type="ECO:0000256" key="2">
    <source>
        <dbReference type="ARBA" id="ARBA00009347"/>
    </source>
</evidence>
<protein>
    <recommendedName>
        <fullName evidence="11">Cyclohexanecarboxyl-CoA dehydrogenase</fullName>
    </recommendedName>
</protein>
<dbReference type="InterPro" id="IPR046373">
    <property type="entry name" value="Acyl-CoA_Oxase/DH_mid-dom_sf"/>
</dbReference>
<name>A0A2V4ADP0_9PSEU</name>
<dbReference type="EMBL" id="MASW01000014">
    <property type="protein sequence ID" value="PXY17438.1"/>
    <property type="molecule type" value="Genomic_DNA"/>
</dbReference>
<dbReference type="GO" id="GO:0050660">
    <property type="term" value="F:flavin adenine dinucleotide binding"/>
    <property type="evidence" value="ECO:0007669"/>
    <property type="project" value="InterPro"/>
</dbReference>
<comment type="similarity">
    <text evidence="2 5">Belongs to the acyl-CoA dehydrogenase family.</text>
</comment>
<dbReference type="OrthoDB" id="9769473at2"/>
<dbReference type="InterPro" id="IPR036250">
    <property type="entry name" value="AcylCo_DH-like_C"/>
</dbReference>
<dbReference type="PANTHER" id="PTHR43884">
    <property type="entry name" value="ACYL-COA DEHYDROGENASE"/>
    <property type="match status" value="1"/>
</dbReference>
<accession>A0A2V4ADP0</accession>
<evidence type="ECO:0000256" key="3">
    <source>
        <dbReference type="ARBA" id="ARBA00022630"/>
    </source>
</evidence>
<gene>
    <name evidence="9" type="ORF">BAY60_34725</name>
</gene>
<dbReference type="AlphaFoldDB" id="A0A2V4ADP0"/>
<dbReference type="InterPro" id="IPR037069">
    <property type="entry name" value="AcylCoA_DH/ox_N_sf"/>
</dbReference>
<proteinExistence type="inferred from homology"/>
<evidence type="ECO:0008006" key="11">
    <source>
        <dbReference type="Google" id="ProtNLM"/>
    </source>
</evidence>
<organism evidence="9 10">
    <name type="scientific">Prauserella muralis</name>
    <dbReference type="NCBI Taxonomy" id="588067"/>
    <lineage>
        <taxon>Bacteria</taxon>
        <taxon>Bacillati</taxon>
        <taxon>Actinomycetota</taxon>
        <taxon>Actinomycetes</taxon>
        <taxon>Pseudonocardiales</taxon>
        <taxon>Pseudonocardiaceae</taxon>
        <taxon>Prauserella</taxon>
    </lineage>
</organism>
<keyword evidence="10" id="KW-1185">Reference proteome</keyword>
<dbReference type="SUPFAM" id="SSF56645">
    <property type="entry name" value="Acyl-CoA dehydrogenase NM domain-like"/>
    <property type="match status" value="1"/>
</dbReference>
<dbReference type="Pfam" id="PF02771">
    <property type="entry name" value="Acyl-CoA_dh_N"/>
    <property type="match status" value="1"/>
</dbReference>
<evidence type="ECO:0000313" key="10">
    <source>
        <dbReference type="Proteomes" id="UP000249915"/>
    </source>
</evidence>
<dbReference type="InterPro" id="IPR006089">
    <property type="entry name" value="Acyl-CoA_DH_CS"/>
</dbReference>
<evidence type="ECO:0000259" key="8">
    <source>
        <dbReference type="Pfam" id="PF02771"/>
    </source>
</evidence>
<dbReference type="RefSeq" id="WP_112285729.1">
    <property type="nucleotide sequence ID" value="NZ_MASW01000014.1"/>
</dbReference>
<dbReference type="InterPro" id="IPR013786">
    <property type="entry name" value="AcylCoA_DH/ox_N"/>
</dbReference>
<sequence>MQSNLPDTGPFVFSPQHQTFEETVAKLAQREFQDGYLRRATSEEMCWTELKALGRHGLLGLTLPAQLGGQDADPVTLGIACEQVAKADFNLSYLVFGSELAAAVHAGLASEVADPIVRAVTAGEQVLALALTEPRGGSDASGTTVRARPVEGGYHLTGEKTSVTLGMHASHAIVVATLDPALRSGGTRRLLVALDDPSVGRQRFADPGFRPLSRAAVNFEDTFVPSEYELTGDGSGLGAQLADFDLTRALLGLMVIGAARRAMETTVDWARQREAFGKVIAGYQGVSFPLAEHDTYLEAARWLCYRALGLRAAGLPHSREAAMCKWWIPRVACQAINDCIVLHGHVGWSTEMPLQQLLADVSGLQIGDGTPQIQKLVIARDLIGRDYVG</sequence>
<dbReference type="Gene3D" id="1.20.140.10">
    <property type="entry name" value="Butyryl-CoA Dehydrogenase, subunit A, domain 3"/>
    <property type="match status" value="1"/>
</dbReference>
<reference evidence="9 10" key="1">
    <citation type="submission" date="2016-07" db="EMBL/GenBank/DDBJ databases">
        <title>Draft genome sequence of Prauserella muralis DSM 45305, isolated from a mould-covered wall in an indoor environment.</title>
        <authorList>
            <person name="Ruckert C."/>
            <person name="Albersmeier A."/>
            <person name="Jiang C.-L."/>
            <person name="Jiang Y."/>
            <person name="Kalinowski J."/>
            <person name="Schneider O."/>
            <person name="Winkler A."/>
            <person name="Zotchev S.B."/>
        </authorList>
    </citation>
    <scope>NUCLEOTIDE SEQUENCE [LARGE SCALE GENOMIC DNA]</scope>
    <source>
        <strain evidence="9 10">DSM 45305</strain>
    </source>
</reference>
<dbReference type="Gene3D" id="1.10.540.10">
    <property type="entry name" value="Acyl-CoA dehydrogenase/oxidase, N-terminal domain"/>
    <property type="match status" value="1"/>
</dbReference>
<evidence type="ECO:0000256" key="4">
    <source>
        <dbReference type="ARBA" id="ARBA00022827"/>
    </source>
</evidence>
<evidence type="ECO:0000259" key="7">
    <source>
        <dbReference type="Pfam" id="PF02770"/>
    </source>
</evidence>
<dbReference type="Proteomes" id="UP000249915">
    <property type="component" value="Unassembled WGS sequence"/>
</dbReference>
<evidence type="ECO:0000259" key="6">
    <source>
        <dbReference type="Pfam" id="PF00441"/>
    </source>
</evidence>
<keyword evidence="4 5" id="KW-0274">FAD</keyword>